<dbReference type="RefSeq" id="XP_040640186.1">
    <property type="nucleotide sequence ID" value="XM_040778850.1"/>
</dbReference>
<dbReference type="Gene3D" id="1.25.40.20">
    <property type="entry name" value="Ankyrin repeat-containing domain"/>
    <property type="match status" value="1"/>
</dbReference>
<dbReference type="HOGENOM" id="CLU_2291120_0_0_1"/>
<dbReference type="Proteomes" id="UP000019804">
    <property type="component" value="Unassembled WGS sequence"/>
</dbReference>
<sequence>MRADSITINYLLERGCDPSLEHIRRPNNATSLELALRANDPKAAGATFDVLLHHGADMDALRTIYQPGWKYNNMEEEDGRHLTSARLLVERGANTDPKSSE</sequence>
<name>A0A017SHT4_ASPRC</name>
<protein>
    <submittedName>
        <fullName evidence="2">Uncharacterized protein</fullName>
    </submittedName>
</protein>
<dbReference type="AlphaFoldDB" id="A0A017SHT4"/>
<evidence type="ECO:0000313" key="3">
    <source>
        <dbReference type="Proteomes" id="UP000019804"/>
    </source>
</evidence>
<evidence type="ECO:0000256" key="1">
    <source>
        <dbReference type="SAM" id="MobiDB-lite"/>
    </source>
</evidence>
<dbReference type="GeneID" id="63693974"/>
<dbReference type="InterPro" id="IPR036770">
    <property type="entry name" value="Ankyrin_rpt-contain_sf"/>
</dbReference>
<dbReference type="OrthoDB" id="341259at2759"/>
<organism evidence="2 3">
    <name type="scientific">Aspergillus ruber (strain CBS 135680)</name>
    <dbReference type="NCBI Taxonomy" id="1388766"/>
    <lineage>
        <taxon>Eukaryota</taxon>
        <taxon>Fungi</taxon>
        <taxon>Dikarya</taxon>
        <taxon>Ascomycota</taxon>
        <taxon>Pezizomycotina</taxon>
        <taxon>Eurotiomycetes</taxon>
        <taxon>Eurotiomycetidae</taxon>
        <taxon>Eurotiales</taxon>
        <taxon>Aspergillaceae</taxon>
        <taxon>Aspergillus</taxon>
        <taxon>Aspergillus subgen. Aspergillus</taxon>
    </lineage>
</organism>
<dbReference type="SUPFAM" id="SSF48403">
    <property type="entry name" value="Ankyrin repeat"/>
    <property type="match status" value="1"/>
</dbReference>
<proteinExistence type="predicted"/>
<gene>
    <name evidence="2" type="ORF">EURHEDRAFT_376432</name>
</gene>
<reference evidence="3" key="1">
    <citation type="journal article" date="2014" name="Nat. Commun.">
        <title>Genomic adaptations of the halophilic Dead Sea filamentous fungus Eurotium rubrum.</title>
        <authorList>
            <person name="Kis-Papo T."/>
            <person name="Weig A.R."/>
            <person name="Riley R."/>
            <person name="Persoh D."/>
            <person name="Salamov A."/>
            <person name="Sun H."/>
            <person name="Lipzen A."/>
            <person name="Wasser S.P."/>
            <person name="Rambold G."/>
            <person name="Grigoriev I.V."/>
            <person name="Nevo E."/>
        </authorList>
    </citation>
    <scope>NUCLEOTIDE SEQUENCE [LARGE SCALE GENOMIC DNA]</scope>
    <source>
        <strain evidence="3">CBS 135680</strain>
    </source>
</reference>
<dbReference type="EMBL" id="KK088418">
    <property type="protein sequence ID" value="EYE96498.1"/>
    <property type="molecule type" value="Genomic_DNA"/>
</dbReference>
<accession>A0A017SHT4</accession>
<evidence type="ECO:0000313" key="2">
    <source>
        <dbReference type="EMBL" id="EYE96498.1"/>
    </source>
</evidence>
<feature type="region of interest" description="Disordered" evidence="1">
    <location>
        <begin position="80"/>
        <end position="101"/>
    </location>
</feature>
<keyword evidence="3" id="KW-1185">Reference proteome</keyword>